<sequence>MLTYDEFKEAIDGGYITEDTVMIVRKHGLIFDYVLPGEEVRPHETVMTEKVVCAQRIAIKKSVKNRSNNIKTTDIEAL</sequence>
<protein>
    <submittedName>
        <fullName evidence="1">Paratox</fullName>
    </submittedName>
</protein>
<evidence type="ECO:0000313" key="1">
    <source>
        <dbReference type="EMBL" id="KPJ22972.1"/>
    </source>
</evidence>
<dbReference type="EMBL" id="LHQM01000006">
    <property type="protein sequence ID" value="KPJ22972.1"/>
    <property type="molecule type" value="Genomic_DNA"/>
</dbReference>
<reference evidence="1 2" key="1">
    <citation type="submission" date="2015-08" db="EMBL/GenBank/DDBJ databases">
        <title>Genome sequence of Streptococcus phocae subsp. phocae ATCC 51973T isolated from liver specimen obtained from seal.</title>
        <authorList>
            <person name="Avendano-Herrera R."/>
        </authorList>
    </citation>
    <scope>NUCLEOTIDE SEQUENCE [LARGE SCALE GENOMIC DNA]</scope>
    <source>
        <strain evidence="1 2">ATCC 51973</strain>
    </source>
</reference>
<accession>A0A0P6SNG5</accession>
<dbReference type="Proteomes" id="UP000049578">
    <property type="component" value="Unassembled WGS sequence"/>
</dbReference>
<dbReference type="PATRIC" id="fig|119224.3.peg.1487"/>
<organism evidence="1 2">
    <name type="scientific">Streptococcus phocae</name>
    <dbReference type="NCBI Taxonomy" id="119224"/>
    <lineage>
        <taxon>Bacteria</taxon>
        <taxon>Bacillati</taxon>
        <taxon>Bacillota</taxon>
        <taxon>Bacilli</taxon>
        <taxon>Lactobacillales</taxon>
        <taxon>Streptococcaceae</taxon>
        <taxon>Streptococcus</taxon>
    </lineage>
</organism>
<dbReference type="CDD" id="cd19959">
    <property type="entry name" value="paratox"/>
    <property type="match status" value="1"/>
</dbReference>
<dbReference type="AlphaFoldDB" id="A0A0P6SNG5"/>
<dbReference type="InterPro" id="IPR056220">
    <property type="entry name" value="Paratox-like"/>
</dbReference>
<evidence type="ECO:0000313" key="2">
    <source>
        <dbReference type="Proteomes" id="UP000049578"/>
    </source>
</evidence>
<dbReference type="Pfam" id="PF24313">
    <property type="entry name" value="Paratox"/>
    <property type="match status" value="1"/>
</dbReference>
<proteinExistence type="predicted"/>
<name>A0A0P6SNG5_9STRE</name>
<dbReference type="RefSeq" id="WP_054278221.1">
    <property type="nucleotide sequence ID" value="NZ_LHQM01000006.1"/>
</dbReference>
<comment type="caution">
    <text evidence="1">The sequence shown here is derived from an EMBL/GenBank/DDBJ whole genome shotgun (WGS) entry which is preliminary data.</text>
</comment>
<keyword evidence="2" id="KW-1185">Reference proteome</keyword>
<gene>
    <name evidence="1" type="ORF">AKK44_01590</name>
</gene>